<dbReference type="Proteomes" id="UP001162480">
    <property type="component" value="Chromosome 6"/>
</dbReference>
<proteinExistence type="predicted"/>
<sequence length="121" mass="13602">MFTALTAMKADPPMLFAYLRKDCEPIGSQTRKYSERDQFSGESQVGEITCASDNMSIDISFHIRIQSLTSGAVSFQYCRIRFEASSVIALPRGHCQHIVLEHELIKPSSEKPTNYLSTQPL</sequence>
<organism evidence="1 2">
    <name type="scientific">Octopus vulgaris</name>
    <name type="common">Common octopus</name>
    <dbReference type="NCBI Taxonomy" id="6645"/>
    <lineage>
        <taxon>Eukaryota</taxon>
        <taxon>Metazoa</taxon>
        <taxon>Spiralia</taxon>
        <taxon>Lophotrochozoa</taxon>
        <taxon>Mollusca</taxon>
        <taxon>Cephalopoda</taxon>
        <taxon>Coleoidea</taxon>
        <taxon>Octopodiformes</taxon>
        <taxon>Octopoda</taxon>
        <taxon>Incirrata</taxon>
        <taxon>Octopodidae</taxon>
        <taxon>Octopus</taxon>
    </lineage>
</organism>
<dbReference type="EMBL" id="OX597819">
    <property type="protein sequence ID" value="CAI9724678.1"/>
    <property type="molecule type" value="Genomic_DNA"/>
</dbReference>
<reference evidence="1" key="1">
    <citation type="submission" date="2023-08" db="EMBL/GenBank/DDBJ databases">
        <authorList>
            <person name="Alioto T."/>
            <person name="Alioto T."/>
            <person name="Gomez Garrido J."/>
        </authorList>
    </citation>
    <scope>NUCLEOTIDE SEQUENCE</scope>
</reference>
<protein>
    <submittedName>
        <fullName evidence="1">Uncharacterized protein</fullName>
    </submittedName>
</protein>
<dbReference type="AlphaFoldDB" id="A0AA36AZT1"/>
<evidence type="ECO:0000313" key="2">
    <source>
        <dbReference type="Proteomes" id="UP001162480"/>
    </source>
</evidence>
<evidence type="ECO:0000313" key="1">
    <source>
        <dbReference type="EMBL" id="CAI9724678.1"/>
    </source>
</evidence>
<name>A0AA36AZT1_OCTVU</name>
<accession>A0AA36AZT1</accession>
<gene>
    <name evidence="1" type="ORF">OCTVUL_1B010442</name>
</gene>
<keyword evidence="2" id="KW-1185">Reference proteome</keyword>